<gene>
    <name evidence="2" type="ORF">ABNE31_13265</name>
</gene>
<evidence type="ECO:0000313" key="2">
    <source>
        <dbReference type="EMBL" id="XBQ22565.1"/>
    </source>
</evidence>
<reference evidence="2" key="1">
    <citation type="submission" date="2024-05" db="EMBL/GenBank/DDBJ databases">
        <title>Draft Genome Sequences of Flagellimonas sp. MMG031 and Marinobacter sp. MMG032 Isolated from the dinoflagellate Symbiodinium pilosum.</title>
        <authorList>
            <person name="Shikuma N.J."/>
            <person name="Farrell M.V."/>
        </authorList>
    </citation>
    <scope>NUCLEOTIDE SEQUENCE</scope>
    <source>
        <strain evidence="2">MMG031</strain>
    </source>
</reference>
<dbReference type="RefSeq" id="WP_349351482.1">
    <property type="nucleotide sequence ID" value="NZ_CP157804.1"/>
</dbReference>
<protein>
    <submittedName>
        <fullName evidence="2">Uncharacterized protein</fullName>
    </submittedName>
</protein>
<feature type="transmembrane region" description="Helical" evidence="1">
    <location>
        <begin position="12"/>
        <end position="30"/>
    </location>
</feature>
<evidence type="ECO:0000256" key="1">
    <source>
        <dbReference type="SAM" id="Phobius"/>
    </source>
</evidence>
<proteinExistence type="predicted"/>
<name>A0AAU7MVW5_9FLAO</name>
<dbReference type="EMBL" id="CP157804">
    <property type="protein sequence ID" value="XBQ22565.1"/>
    <property type="molecule type" value="Genomic_DNA"/>
</dbReference>
<keyword evidence="1" id="KW-0472">Membrane</keyword>
<organism evidence="2">
    <name type="scientific">Flagellimonas sp. MMG031</name>
    <dbReference type="NCBI Taxonomy" id="3158549"/>
    <lineage>
        <taxon>Bacteria</taxon>
        <taxon>Pseudomonadati</taxon>
        <taxon>Bacteroidota</taxon>
        <taxon>Flavobacteriia</taxon>
        <taxon>Flavobacteriales</taxon>
        <taxon>Flavobacteriaceae</taxon>
        <taxon>Flagellimonas</taxon>
    </lineage>
</organism>
<sequence length="52" mass="6104">MKSIKKTKFSDRFIASILLLILGGILLMLLDDDPNWVNFFKHLIKNILRNVF</sequence>
<dbReference type="AlphaFoldDB" id="A0AAU7MVW5"/>
<accession>A0AAU7MVW5</accession>
<keyword evidence="1" id="KW-1133">Transmembrane helix</keyword>
<dbReference type="KEGG" id="fld:ABNE31_13265"/>
<keyword evidence="1" id="KW-0812">Transmembrane</keyword>